<dbReference type="InterPro" id="IPR031100">
    <property type="entry name" value="LOG_fam"/>
</dbReference>
<reference evidence="7 8" key="1">
    <citation type="journal article" date="2020" name="bioRxiv">
        <title>Sequence and annotation of 42 cannabis genomes reveals extensive copy number variation in cannabinoid synthesis and pathogen resistance genes.</title>
        <authorList>
            <person name="Mckernan K.J."/>
            <person name="Helbert Y."/>
            <person name="Kane L.T."/>
            <person name="Ebling H."/>
            <person name="Zhang L."/>
            <person name="Liu B."/>
            <person name="Eaton Z."/>
            <person name="Mclaughlin S."/>
            <person name="Kingan S."/>
            <person name="Baybayan P."/>
            <person name="Concepcion G."/>
            <person name="Jordan M."/>
            <person name="Riva A."/>
            <person name="Barbazuk W."/>
            <person name="Harkins T."/>
        </authorList>
    </citation>
    <scope>NUCLEOTIDE SEQUENCE [LARGE SCALE GENOMIC DNA]</scope>
    <source>
        <strain evidence="8">cv. Jamaican Lion 4</strain>
        <tissue evidence="7">Leaf</tissue>
    </source>
</reference>
<dbReference type="Pfam" id="PF03641">
    <property type="entry name" value="Lysine_decarbox"/>
    <property type="match status" value="1"/>
</dbReference>
<evidence type="ECO:0000256" key="3">
    <source>
        <dbReference type="ARBA" id="ARBA00022712"/>
    </source>
</evidence>
<dbReference type="Gene3D" id="3.40.50.450">
    <property type="match status" value="1"/>
</dbReference>
<keyword evidence="3" id="KW-0203">Cytokinin biosynthesis</keyword>
<dbReference type="AlphaFoldDB" id="A0A7J6EY09"/>
<sequence>MGMKNRDGELLGLKIAGFVREEIGIAGRNSNRKKKRMGGRYLIRLEFKIYTSIRDEHLYGQTPKSVPARYFRAFGNIIVLIRGYGIIEELLEMITWVRLGIHKKLTRYYNSLLALFDNGVQEGFIKSGAQEIIFSAPTAKKFIIKMGLKCRQGNIYLEFSSGVNIEYSTRDYDLALTTIVLLVYCSDVDFLSTFLLGDSSKVSKQKRMTSVSSSIMM</sequence>
<organism evidence="7 8">
    <name type="scientific">Cannabis sativa</name>
    <name type="common">Hemp</name>
    <name type="synonym">Marijuana</name>
    <dbReference type="NCBI Taxonomy" id="3483"/>
    <lineage>
        <taxon>Eukaryota</taxon>
        <taxon>Viridiplantae</taxon>
        <taxon>Streptophyta</taxon>
        <taxon>Embryophyta</taxon>
        <taxon>Tracheophyta</taxon>
        <taxon>Spermatophyta</taxon>
        <taxon>Magnoliopsida</taxon>
        <taxon>eudicotyledons</taxon>
        <taxon>Gunneridae</taxon>
        <taxon>Pentapetalae</taxon>
        <taxon>rosids</taxon>
        <taxon>fabids</taxon>
        <taxon>Rosales</taxon>
        <taxon>Cannabaceae</taxon>
        <taxon>Cannabis</taxon>
    </lineage>
</organism>
<evidence type="ECO:0000313" key="8">
    <source>
        <dbReference type="Proteomes" id="UP000525078"/>
    </source>
</evidence>
<dbReference type="SUPFAM" id="SSF102405">
    <property type="entry name" value="MCP/YpsA-like"/>
    <property type="match status" value="1"/>
</dbReference>
<evidence type="ECO:0000256" key="4">
    <source>
        <dbReference type="ARBA" id="ARBA00024884"/>
    </source>
</evidence>
<dbReference type="GO" id="GO:0016799">
    <property type="term" value="F:hydrolase activity, hydrolyzing N-glycosyl compounds"/>
    <property type="evidence" value="ECO:0007669"/>
    <property type="project" value="TreeGrafter"/>
</dbReference>
<comment type="function">
    <text evidence="4">Cytokinin-activating enzyme working in the direct activation pathway. Phosphoribohydrolase that converts inactive cytokinin nucleotides to the biologically active free-base forms.</text>
</comment>
<gene>
    <name evidence="7" type="ORF">F8388_020776</name>
</gene>
<dbReference type="EC" id="3.2.2.n1" evidence="2"/>
<evidence type="ECO:0000256" key="6">
    <source>
        <dbReference type="ARBA" id="ARBA00049153"/>
    </source>
</evidence>
<evidence type="ECO:0000256" key="2">
    <source>
        <dbReference type="ARBA" id="ARBA00012205"/>
    </source>
</evidence>
<comment type="caution">
    <text evidence="7">The sequence shown here is derived from an EMBL/GenBank/DDBJ whole genome shotgun (WGS) entry which is preliminary data.</text>
</comment>
<dbReference type="GO" id="GO:0005829">
    <property type="term" value="C:cytosol"/>
    <property type="evidence" value="ECO:0007669"/>
    <property type="project" value="TreeGrafter"/>
</dbReference>
<protein>
    <recommendedName>
        <fullName evidence="2">cytokinin riboside 5'-monophosphate phosphoribohydrolase</fullName>
        <ecNumber evidence="2">3.2.2.n1</ecNumber>
    </recommendedName>
</protein>
<accession>A0A7J6EY09</accession>
<evidence type="ECO:0000313" key="7">
    <source>
        <dbReference type="EMBL" id="KAF4363206.1"/>
    </source>
</evidence>
<proteinExistence type="inferred from homology"/>
<dbReference type="PANTHER" id="PTHR31223:SF11">
    <property type="entry name" value="CYTOKININ RIBOSIDE 5'-MONOPHOSPHATE PHOSPHORIBOHYDROLASE LOG8-RELATED"/>
    <property type="match status" value="1"/>
</dbReference>
<dbReference type="GO" id="GO:0009691">
    <property type="term" value="P:cytokinin biosynthetic process"/>
    <property type="evidence" value="ECO:0007669"/>
    <property type="project" value="UniProtKB-KW"/>
</dbReference>
<evidence type="ECO:0000256" key="5">
    <source>
        <dbReference type="ARBA" id="ARBA00047718"/>
    </source>
</evidence>
<dbReference type="PANTHER" id="PTHR31223">
    <property type="entry name" value="LOG FAMILY PROTEIN YJL055W"/>
    <property type="match status" value="1"/>
</dbReference>
<comment type="catalytic activity">
    <reaction evidence="5">
        <text>N(6)-(dimethylallyl)adenosine 5'-phosphate + H2O = N(6)-dimethylallyladenine + D-ribose 5-phosphate</text>
        <dbReference type="Rhea" id="RHEA:48560"/>
        <dbReference type="ChEBI" id="CHEBI:15377"/>
        <dbReference type="ChEBI" id="CHEBI:17660"/>
        <dbReference type="ChEBI" id="CHEBI:57526"/>
        <dbReference type="ChEBI" id="CHEBI:78346"/>
        <dbReference type="EC" id="3.2.2.n1"/>
    </reaction>
</comment>
<comment type="similarity">
    <text evidence="1">Belongs to the LOG family.</text>
</comment>
<evidence type="ECO:0000256" key="1">
    <source>
        <dbReference type="ARBA" id="ARBA00006763"/>
    </source>
</evidence>
<dbReference type="GO" id="GO:0005634">
    <property type="term" value="C:nucleus"/>
    <property type="evidence" value="ECO:0007669"/>
    <property type="project" value="TreeGrafter"/>
</dbReference>
<dbReference type="Proteomes" id="UP000525078">
    <property type="component" value="Unassembled WGS sequence"/>
</dbReference>
<name>A0A7J6EY09_CANSA</name>
<comment type="catalytic activity">
    <reaction evidence="6">
        <text>9-ribosyl-trans-zeatin 5'-phosphate + H2O = trans-zeatin + D-ribose 5-phosphate</text>
        <dbReference type="Rhea" id="RHEA:48564"/>
        <dbReference type="ChEBI" id="CHEBI:15377"/>
        <dbReference type="ChEBI" id="CHEBI:16522"/>
        <dbReference type="ChEBI" id="CHEBI:78346"/>
        <dbReference type="ChEBI" id="CHEBI:87947"/>
        <dbReference type="EC" id="3.2.2.n1"/>
    </reaction>
</comment>
<dbReference type="EMBL" id="JAATIP010000177">
    <property type="protein sequence ID" value="KAF4363206.1"/>
    <property type="molecule type" value="Genomic_DNA"/>
</dbReference>